<dbReference type="GO" id="GO:0006508">
    <property type="term" value="P:proteolysis"/>
    <property type="evidence" value="ECO:0007669"/>
    <property type="project" value="InterPro"/>
</dbReference>
<accession>A0A7V3RDW2</accession>
<dbReference type="InterPro" id="IPR036059">
    <property type="entry name" value="TldD/PmbA_sf"/>
</dbReference>
<dbReference type="EMBL" id="DTPE01000060">
    <property type="protein sequence ID" value="HGE74757.1"/>
    <property type="molecule type" value="Genomic_DNA"/>
</dbReference>
<comment type="caution">
    <text evidence="3">The sequence shown here is derived from an EMBL/GenBank/DDBJ whole genome shotgun (WGS) entry which is preliminary data.</text>
</comment>
<dbReference type="GO" id="GO:0005829">
    <property type="term" value="C:cytosol"/>
    <property type="evidence" value="ECO:0007669"/>
    <property type="project" value="TreeGrafter"/>
</dbReference>
<evidence type="ECO:0000313" key="3">
    <source>
        <dbReference type="EMBL" id="HGE74757.1"/>
    </source>
</evidence>
<dbReference type="Gene3D" id="3.30.2290.10">
    <property type="entry name" value="PmbA/TldD superfamily"/>
    <property type="match status" value="1"/>
</dbReference>
<dbReference type="PANTHER" id="PTHR30624:SF4">
    <property type="entry name" value="METALLOPROTEASE TLDD"/>
    <property type="match status" value="1"/>
</dbReference>
<dbReference type="Pfam" id="PF19289">
    <property type="entry name" value="PmbA_TldD_3rd"/>
    <property type="match status" value="1"/>
</dbReference>
<name>A0A7V3RDW2_9BACT</name>
<dbReference type="PANTHER" id="PTHR30624">
    <property type="entry name" value="UNCHARACTERIZED PROTEIN TLDD AND PMBA"/>
    <property type="match status" value="1"/>
</dbReference>
<dbReference type="SUPFAM" id="SSF111283">
    <property type="entry name" value="Putative modulator of DNA gyrase, PmbA/TldD"/>
    <property type="match status" value="1"/>
</dbReference>
<dbReference type="InterPro" id="IPR035068">
    <property type="entry name" value="TldD/PmbA_N"/>
</dbReference>
<dbReference type="InterPro" id="IPR051463">
    <property type="entry name" value="Peptidase_U62_metallo"/>
</dbReference>
<dbReference type="GO" id="GO:0008237">
    <property type="term" value="F:metallopeptidase activity"/>
    <property type="evidence" value="ECO:0007669"/>
    <property type="project" value="InterPro"/>
</dbReference>
<evidence type="ECO:0000259" key="2">
    <source>
        <dbReference type="Pfam" id="PF19289"/>
    </source>
</evidence>
<sequence length="473" mass="53145">MRVKFSSFLTEAKPFLENLLKKLSQEYEYVSILGSDTFSKRYIVTTKDTNIGDSSWNERGFVVRVYNGINYSEFSFNEIADVEEIVDKIRNDLIVTSDRFKRSGRISKYPLIEEAELEGSFEENVEILPSKISTDEKVRKLSAMKDRAYKISSKLVNFWVIYEEVNVNKYFLSTKRRLSQSYVWSQGYLQAFARDAEKTKYSYEGFSGLKGVELLDEMENGVEKVVKEAETLLGSEKIEPGEYDVICSPDVAGLIAHEAFGHGVEMDMFVKERAKATEYMGKEIASPLVTMHDGAAAARQVSSYFFDDEGTLATDTVIIDHGILKTGISDLLSAMKLGTRPTGNGKRESFERKAYSRMTNTFFASGQDKLEDMISSIKYGYLLEKMSSGMEDPKNWGIQCMILYGREIKEGKLTDRIVSPIIMTGYVPALLKSISMVSEDLQLSGTGACGKGHKEFVKVSSGGPYIKAKVRLG</sequence>
<proteinExistence type="inferred from homology"/>
<protein>
    <submittedName>
        <fullName evidence="3">TldD/PmbA family protein</fullName>
    </submittedName>
</protein>
<organism evidence="3">
    <name type="scientific">Mesoaciditoga lauensis</name>
    <dbReference type="NCBI Taxonomy" id="1495039"/>
    <lineage>
        <taxon>Bacteria</taxon>
        <taxon>Thermotogati</taxon>
        <taxon>Thermotogota</taxon>
        <taxon>Thermotogae</taxon>
        <taxon>Mesoaciditogales</taxon>
        <taxon>Mesoaciditogaceae</taxon>
        <taxon>Mesoaciditoga</taxon>
    </lineage>
</organism>
<comment type="similarity">
    <text evidence="1">Belongs to the peptidase U62 family.</text>
</comment>
<reference evidence="3" key="1">
    <citation type="journal article" date="2020" name="mSystems">
        <title>Genome- and Community-Level Interaction Insights into Carbon Utilization and Element Cycling Functions of Hydrothermarchaeota in Hydrothermal Sediment.</title>
        <authorList>
            <person name="Zhou Z."/>
            <person name="Liu Y."/>
            <person name="Xu W."/>
            <person name="Pan J."/>
            <person name="Luo Z.H."/>
            <person name="Li M."/>
        </authorList>
    </citation>
    <scope>NUCLEOTIDE SEQUENCE [LARGE SCALE GENOMIC DNA]</scope>
    <source>
        <strain evidence="3">SpSt-966</strain>
    </source>
</reference>
<feature type="domain" description="Metalloprotease TldD/E C-terminal" evidence="2">
    <location>
        <begin position="240"/>
        <end position="467"/>
    </location>
</feature>
<dbReference type="AlphaFoldDB" id="A0A7V3RDW2"/>
<evidence type="ECO:0000256" key="1">
    <source>
        <dbReference type="ARBA" id="ARBA00005836"/>
    </source>
</evidence>
<dbReference type="InterPro" id="IPR045569">
    <property type="entry name" value="Metalloprtase-TldD/E_C"/>
</dbReference>
<gene>
    <name evidence="3" type="ORF">ENX73_01350</name>
</gene>